<comment type="caution">
    <text evidence="1">The sequence shown here is derived from an EMBL/GenBank/DDBJ whole genome shotgun (WGS) entry which is preliminary data.</text>
</comment>
<dbReference type="Proteomes" id="UP000789920">
    <property type="component" value="Unassembled WGS sequence"/>
</dbReference>
<sequence>LKVQQLWNYSTIPAHFYLAKRYLKSQRGCLWLADEQFVIMLATRIRNLVKVWLMDQPKPEKQDHFVDEIVYYHNRTWKIRLIQYRYRHPSEIMNLPPIPSGLRCLRIFIDLYYDNFGTFRNVYHSLGFVLFGAKFEDFIKPFISDMQQLQNDREEVYIRGGLGVVTADLPQENNLSEVKRHGANHGYRSCEAEGDELTENNYDIIRHSQYHHITDMQFFEIQSQENLTNKKRIATKYSQCLNKNILDQLYRYRHQQCSQDLYHAMAEKVKRLMECTLTLFNDERNAAFLKIWKSIELPKFWSKLPNPITYYKSFMMSDLLRLAMLMPHILRRFLRTQHIKESTLTNLWSTIKCKHQDQVIGEIIKCWVSLSFSVKQSFAITFPKDYLEMLSGVLKKEHDNLIKVFLESFFCLPNLHVNVHLIANTKNYGTLINTACGVKEAMHGLFKALVPHTNKKNIDLDLLRRRSLLRPLLSKWYIAEPSDPIDDLEFENNEANGNFYLRIVSKSV</sequence>
<reference evidence="1" key="1">
    <citation type="submission" date="2021-06" db="EMBL/GenBank/DDBJ databases">
        <authorList>
            <person name="Kallberg Y."/>
            <person name="Tangrot J."/>
            <person name="Rosling A."/>
        </authorList>
    </citation>
    <scope>NUCLEOTIDE SEQUENCE</scope>
    <source>
        <strain evidence="1">MA461A</strain>
    </source>
</reference>
<protein>
    <submittedName>
        <fullName evidence="1">19282_t:CDS:1</fullName>
    </submittedName>
</protein>
<evidence type="ECO:0000313" key="1">
    <source>
        <dbReference type="EMBL" id="CAG8784842.1"/>
    </source>
</evidence>
<feature type="non-terminal residue" evidence="1">
    <location>
        <position position="508"/>
    </location>
</feature>
<evidence type="ECO:0000313" key="2">
    <source>
        <dbReference type="Proteomes" id="UP000789920"/>
    </source>
</evidence>
<feature type="non-terminal residue" evidence="1">
    <location>
        <position position="1"/>
    </location>
</feature>
<gene>
    <name evidence="1" type="ORF">RPERSI_LOCUS18129</name>
</gene>
<proteinExistence type="predicted"/>
<name>A0ACA9RAS4_9GLOM</name>
<organism evidence="1 2">
    <name type="scientific">Racocetra persica</name>
    <dbReference type="NCBI Taxonomy" id="160502"/>
    <lineage>
        <taxon>Eukaryota</taxon>
        <taxon>Fungi</taxon>
        <taxon>Fungi incertae sedis</taxon>
        <taxon>Mucoromycota</taxon>
        <taxon>Glomeromycotina</taxon>
        <taxon>Glomeromycetes</taxon>
        <taxon>Diversisporales</taxon>
        <taxon>Gigasporaceae</taxon>
        <taxon>Racocetra</taxon>
    </lineage>
</organism>
<dbReference type="EMBL" id="CAJVQC010047515">
    <property type="protein sequence ID" value="CAG8784842.1"/>
    <property type="molecule type" value="Genomic_DNA"/>
</dbReference>
<accession>A0ACA9RAS4</accession>
<keyword evidence="2" id="KW-1185">Reference proteome</keyword>